<accession>A0ACA9KD19</accession>
<comment type="caution">
    <text evidence="1">The sequence shown here is derived from an EMBL/GenBank/DDBJ whole genome shotgun (WGS) entry which is preliminary data.</text>
</comment>
<protein>
    <submittedName>
        <fullName evidence="1">7863_t:CDS:1</fullName>
    </submittedName>
</protein>
<evidence type="ECO:0000313" key="2">
    <source>
        <dbReference type="Proteomes" id="UP000789525"/>
    </source>
</evidence>
<proteinExistence type="predicted"/>
<gene>
    <name evidence="1" type="ORF">ACOLOM_LOCUS1363</name>
</gene>
<reference evidence="1" key="1">
    <citation type="submission" date="2021-06" db="EMBL/GenBank/DDBJ databases">
        <authorList>
            <person name="Kallberg Y."/>
            <person name="Tangrot J."/>
            <person name="Rosling A."/>
        </authorList>
    </citation>
    <scope>NUCLEOTIDE SEQUENCE</scope>
    <source>
        <strain evidence="1">CL356</strain>
    </source>
</reference>
<organism evidence="1 2">
    <name type="scientific">Acaulospora colombiana</name>
    <dbReference type="NCBI Taxonomy" id="27376"/>
    <lineage>
        <taxon>Eukaryota</taxon>
        <taxon>Fungi</taxon>
        <taxon>Fungi incertae sedis</taxon>
        <taxon>Mucoromycota</taxon>
        <taxon>Glomeromycotina</taxon>
        <taxon>Glomeromycetes</taxon>
        <taxon>Diversisporales</taxon>
        <taxon>Acaulosporaceae</taxon>
        <taxon>Acaulospora</taxon>
    </lineage>
</organism>
<dbReference type="Proteomes" id="UP000789525">
    <property type="component" value="Unassembled WGS sequence"/>
</dbReference>
<keyword evidence="2" id="KW-1185">Reference proteome</keyword>
<sequence>MTDTNQTKLHNLYPKPRTQSLDLRTQCNHNQTEISTPNSHQIQNKTKNHNGNQYSGDCNT</sequence>
<dbReference type="EMBL" id="CAJVPT010001585">
    <property type="protein sequence ID" value="CAG8465633.1"/>
    <property type="molecule type" value="Genomic_DNA"/>
</dbReference>
<evidence type="ECO:0000313" key="1">
    <source>
        <dbReference type="EMBL" id="CAG8465633.1"/>
    </source>
</evidence>
<name>A0ACA9KD19_9GLOM</name>